<keyword evidence="4" id="KW-1185">Reference proteome</keyword>
<name>A0AAV2L168_KNICA</name>
<feature type="compositionally biased region" description="Polar residues" evidence="1">
    <location>
        <begin position="109"/>
        <end position="122"/>
    </location>
</feature>
<evidence type="ECO:0000313" key="4">
    <source>
        <dbReference type="Proteomes" id="UP001497482"/>
    </source>
</evidence>
<feature type="compositionally biased region" description="Basic and acidic residues" evidence="1">
    <location>
        <begin position="92"/>
        <end position="105"/>
    </location>
</feature>
<protein>
    <recommendedName>
        <fullName evidence="2">Muniscin C-terminal domain-containing protein</fullName>
    </recommendedName>
</protein>
<reference evidence="3 4" key="1">
    <citation type="submission" date="2024-04" db="EMBL/GenBank/DDBJ databases">
        <authorList>
            <person name="Waldvogel A.-M."/>
            <person name="Schoenle A."/>
        </authorList>
    </citation>
    <scope>NUCLEOTIDE SEQUENCE [LARGE SCALE GENOMIC DNA]</scope>
</reference>
<feature type="region of interest" description="Disordered" evidence="1">
    <location>
        <begin position="20"/>
        <end position="45"/>
    </location>
</feature>
<dbReference type="EMBL" id="OZ035842">
    <property type="protein sequence ID" value="CAL1594139.1"/>
    <property type="molecule type" value="Genomic_DNA"/>
</dbReference>
<sequence>MLLCTALVSFEETITALAPEGGKKSRGKAFRIPGLGRKDKEPDSVDLAMTETPNSQLEVDDEGFIIRSDSTQNDILPLHRDLQAGNSSTAGRSEDSDGTTLRDAEQEGLQRSTPSPDISRLCSTPSACDSLFGPPLEMAFRSKKFDGREQFRDHSAFAAVEYTAISSDSSSPDNVEDTGLDSPSHQTLGPSPEPGWAAWPPAPHSKDQIRGHSTDPFLSAFRDLSPAGSPRFHGNRAWSAPSTCPTHVPPESEQTFVHFPTPDIQSAVWNCKHIPPENHFLVFETSANQETFSDSWKRPPPPRSTANQETQGDPFAAVNSKIHFSNLPTCASSTTLSHRKKQDRRRDSSASPPVTPEDPFAITMIGSPTHQLSTELITPLSSTPNNNRQGAAHACIAVSTLKKEHWNLARNPFSDNIPAAVVVSGSRAQENGGGGSGHKELGERRKHRTPDSEPRRNAPPLTRHSGPQEDLCFSTDRDQDCLDISQPCSLGSHKGSRHKYRQVTSEGVADASGRTVRAKRTPGRLSGAEKSRSLCSSPLPEPSASLTSSSSSSPNEWPLLREEEWGPANPAHSPGPVSPLPQQHHNQPQRRLHLSRGPSPISLSSQEAWPVAAAFTEYINAYFKGGQSNRCMVKITGDLTMSFPAGITRVFGSHSNGPVLSFRLVNISRIDHFLPNQKLLFRFADSCACACVRA</sequence>
<feature type="region of interest" description="Disordered" evidence="1">
    <location>
        <begin position="427"/>
        <end position="472"/>
    </location>
</feature>
<feature type="compositionally biased region" description="Basic and acidic residues" evidence="1">
    <location>
        <begin position="204"/>
        <end position="213"/>
    </location>
</feature>
<feature type="region of interest" description="Disordered" evidence="1">
    <location>
        <begin position="78"/>
        <end position="122"/>
    </location>
</feature>
<proteinExistence type="predicted"/>
<gene>
    <name evidence="3" type="ORF">KC01_LOCUS23130</name>
</gene>
<evidence type="ECO:0000259" key="2">
    <source>
        <dbReference type="Pfam" id="PF10291"/>
    </source>
</evidence>
<evidence type="ECO:0000313" key="3">
    <source>
        <dbReference type="EMBL" id="CAL1594139.1"/>
    </source>
</evidence>
<accession>A0AAV2L168</accession>
<feature type="compositionally biased region" description="Low complexity" evidence="1">
    <location>
        <begin position="533"/>
        <end position="558"/>
    </location>
</feature>
<feature type="region of interest" description="Disordered" evidence="1">
    <location>
        <begin position="291"/>
        <end position="311"/>
    </location>
</feature>
<dbReference type="InterPro" id="IPR018808">
    <property type="entry name" value="Muniscin_C"/>
</dbReference>
<evidence type="ECO:0000256" key="1">
    <source>
        <dbReference type="SAM" id="MobiDB-lite"/>
    </source>
</evidence>
<feature type="domain" description="Muniscin C-terminal" evidence="2">
    <location>
        <begin position="610"/>
        <end position="681"/>
    </location>
</feature>
<dbReference type="Proteomes" id="UP001497482">
    <property type="component" value="Chromosome 20"/>
</dbReference>
<dbReference type="Pfam" id="PF10291">
    <property type="entry name" value="muHD"/>
    <property type="match status" value="1"/>
</dbReference>
<feature type="compositionally biased region" description="Basic and acidic residues" evidence="1">
    <location>
        <begin position="437"/>
        <end position="456"/>
    </location>
</feature>
<feature type="region of interest" description="Disordered" evidence="1">
    <location>
        <begin position="165"/>
        <end position="225"/>
    </location>
</feature>
<organism evidence="3 4">
    <name type="scientific">Knipowitschia caucasica</name>
    <name type="common">Caucasian dwarf goby</name>
    <name type="synonym">Pomatoschistus caucasicus</name>
    <dbReference type="NCBI Taxonomy" id="637954"/>
    <lineage>
        <taxon>Eukaryota</taxon>
        <taxon>Metazoa</taxon>
        <taxon>Chordata</taxon>
        <taxon>Craniata</taxon>
        <taxon>Vertebrata</taxon>
        <taxon>Euteleostomi</taxon>
        <taxon>Actinopterygii</taxon>
        <taxon>Neopterygii</taxon>
        <taxon>Teleostei</taxon>
        <taxon>Neoteleostei</taxon>
        <taxon>Acanthomorphata</taxon>
        <taxon>Gobiaria</taxon>
        <taxon>Gobiiformes</taxon>
        <taxon>Gobioidei</taxon>
        <taxon>Gobiidae</taxon>
        <taxon>Gobiinae</taxon>
        <taxon>Knipowitschia</taxon>
    </lineage>
</organism>
<feature type="region of interest" description="Disordered" evidence="1">
    <location>
        <begin position="486"/>
        <end position="599"/>
    </location>
</feature>
<dbReference type="AlphaFoldDB" id="A0AAV2L168"/>
<feature type="region of interest" description="Disordered" evidence="1">
    <location>
        <begin position="329"/>
        <end position="364"/>
    </location>
</feature>